<sequence>MDLPWESQLTSKGIQGCRIHIYNMNSALGPTLVSDWHLTGPPRQKKYWVGRAEDHVVRRLIRHAATNIHGSRGQSRIVHSESNVHHCITSDLKKATQINMLFTASIRIGDKVLTHFPCFKQILVAILAEE</sequence>
<dbReference type="AlphaFoldDB" id="A0AAQ3X7J4"/>
<reference evidence="1 2" key="1">
    <citation type="submission" date="2024-02" db="EMBL/GenBank/DDBJ databases">
        <title>High-quality chromosome-scale genome assembly of Pensacola bahiagrass (Paspalum notatum Flugge var. saurae).</title>
        <authorList>
            <person name="Vega J.M."/>
            <person name="Podio M."/>
            <person name="Orjuela J."/>
            <person name="Siena L.A."/>
            <person name="Pessino S.C."/>
            <person name="Combes M.C."/>
            <person name="Mariac C."/>
            <person name="Albertini E."/>
            <person name="Pupilli F."/>
            <person name="Ortiz J.P.A."/>
            <person name="Leblanc O."/>
        </authorList>
    </citation>
    <scope>NUCLEOTIDE SEQUENCE [LARGE SCALE GENOMIC DNA]</scope>
    <source>
        <strain evidence="1">R1</strain>
        <tissue evidence="1">Leaf</tissue>
    </source>
</reference>
<organism evidence="1 2">
    <name type="scientific">Paspalum notatum var. saurae</name>
    <dbReference type="NCBI Taxonomy" id="547442"/>
    <lineage>
        <taxon>Eukaryota</taxon>
        <taxon>Viridiplantae</taxon>
        <taxon>Streptophyta</taxon>
        <taxon>Embryophyta</taxon>
        <taxon>Tracheophyta</taxon>
        <taxon>Spermatophyta</taxon>
        <taxon>Magnoliopsida</taxon>
        <taxon>Liliopsida</taxon>
        <taxon>Poales</taxon>
        <taxon>Poaceae</taxon>
        <taxon>PACMAD clade</taxon>
        <taxon>Panicoideae</taxon>
        <taxon>Andropogonodae</taxon>
        <taxon>Paspaleae</taxon>
        <taxon>Paspalinae</taxon>
        <taxon>Paspalum</taxon>
    </lineage>
</organism>
<name>A0AAQ3X7J4_PASNO</name>
<dbReference type="EMBL" id="CP144752">
    <property type="protein sequence ID" value="WVZ88813.1"/>
    <property type="molecule type" value="Genomic_DNA"/>
</dbReference>
<proteinExistence type="predicted"/>
<gene>
    <name evidence="1" type="ORF">U9M48_035286</name>
</gene>
<dbReference type="Proteomes" id="UP001341281">
    <property type="component" value="Chromosome 08"/>
</dbReference>
<evidence type="ECO:0000313" key="1">
    <source>
        <dbReference type="EMBL" id="WVZ88813.1"/>
    </source>
</evidence>
<protein>
    <submittedName>
        <fullName evidence="1">Uncharacterized protein</fullName>
    </submittedName>
</protein>
<keyword evidence="2" id="KW-1185">Reference proteome</keyword>
<evidence type="ECO:0000313" key="2">
    <source>
        <dbReference type="Proteomes" id="UP001341281"/>
    </source>
</evidence>
<accession>A0AAQ3X7J4</accession>